<dbReference type="KEGG" id="ptm:GSPATT00006161001"/>
<keyword evidence="6" id="KW-1133">Transmembrane helix</keyword>
<proteinExistence type="inferred from homology"/>
<feature type="transmembrane region" description="Helical" evidence="6">
    <location>
        <begin position="158"/>
        <end position="179"/>
    </location>
</feature>
<feature type="domain" description="LITAF" evidence="7">
    <location>
        <begin position="122"/>
        <end position="205"/>
    </location>
</feature>
<dbReference type="OMA" id="ERCQNVM"/>
<dbReference type="PANTHER" id="PTHR23292">
    <property type="entry name" value="LIPOPOLYSACCHARIDE-INDUCED TUMOR NECROSIS FACTOR-ALPHA FACTOR"/>
    <property type="match status" value="1"/>
</dbReference>
<evidence type="ECO:0000313" key="9">
    <source>
        <dbReference type="Proteomes" id="UP000000600"/>
    </source>
</evidence>
<evidence type="ECO:0000256" key="5">
    <source>
        <dbReference type="ARBA" id="ARBA00023136"/>
    </source>
</evidence>
<dbReference type="InterPro" id="IPR037519">
    <property type="entry name" value="LITAF_fam"/>
</dbReference>
<evidence type="ECO:0000313" key="8">
    <source>
        <dbReference type="EMBL" id="CAK64308.1"/>
    </source>
</evidence>
<sequence length="208" mass="24433">MSNKTQLSTQAQATGDDVPLASLIQQIRQDNLDQEDVPQKTRLPVSQINKNLNLAQEENNNFRYHPQQPLSQLQIVQQRQEQYEMIQQKKQLDQPNEVDDENKSFGNQEFKKEDRRIAIQQYQVILLAPSQPYSREPQVLKCERCQNVMITKVESKPGWGSCFCCCLMFLTPFFFLFFLPFCMRQCKDAHHYCQSCSNKLGTYYFICE</sequence>
<protein>
    <recommendedName>
        <fullName evidence="7">LITAF domain-containing protein</fullName>
    </recommendedName>
</protein>
<reference evidence="8 9" key="1">
    <citation type="journal article" date="2006" name="Nature">
        <title>Global trends of whole-genome duplications revealed by the ciliate Paramecium tetraurelia.</title>
        <authorList>
            <consortium name="Genoscope"/>
            <person name="Aury J.-M."/>
            <person name="Jaillon O."/>
            <person name="Duret L."/>
            <person name="Noel B."/>
            <person name="Jubin C."/>
            <person name="Porcel B.M."/>
            <person name="Segurens B."/>
            <person name="Daubin V."/>
            <person name="Anthouard V."/>
            <person name="Aiach N."/>
            <person name="Arnaiz O."/>
            <person name="Billaut A."/>
            <person name="Beisson J."/>
            <person name="Blanc I."/>
            <person name="Bouhouche K."/>
            <person name="Camara F."/>
            <person name="Duharcourt S."/>
            <person name="Guigo R."/>
            <person name="Gogendeau D."/>
            <person name="Katinka M."/>
            <person name="Keller A.-M."/>
            <person name="Kissmehl R."/>
            <person name="Klotz C."/>
            <person name="Koll F."/>
            <person name="Le Moue A."/>
            <person name="Lepere C."/>
            <person name="Malinsky S."/>
            <person name="Nowacki M."/>
            <person name="Nowak J.K."/>
            <person name="Plattner H."/>
            <person name="Poulain J."/>
            <person name="Ruiz F."/>
            <person name="Serrano V."/>
            <person name="Zagulski M."/>
            <person name="Dessen P."/>
            <person name="Betermier M."/>
            <person name="Weissenbach J."/>
            <person name="Scarpelli C."/>
            <person name="Schachter V."/>
            <person name="Sperling L."/>
            <person name="Meyer E."/>
            <person name="Cohen J."/>
            <person name="Wincker P."/>
        </authorList>
    </citation>
    <scope>NUCLEOTIDE SEQUENCE [LARGE SCALE GENOMIC DNA]</scope>
    <source>
        <strain evidence="8 9">Stock d4-2</strain>
    </source>
</reference>
<dbReference type="GeneID" id="5017490"/>
<comment type="subcellular location">
    <subcellularLocation>
        <location evidence="1">Membrane</location>
        <topology evidence="1">Peripheral membrane protein</topology>
    </subcellularLocation>
</comment>
<keyword evidence="9" id="KW-1185">Reference proteome</keyword>
<keyword evidence="5 6" id="KW-0472">Membrane</keyword>
<name>A0C0J1_PARTE</name>
<evidence type="ECO:0000256" key="4">
    <source>
        <dbReference type="ARBA" id="ARBA00022833"/>
    </source>
</evidence>
<dbReference type="InterPro" id="IPR006629">
    <property type="entry name" value="LITAF"/>
</dbReference>
<dbReference type="OrthoDB" id="5599753at2759"/>
<dbReference type="PROSITE" id="PS51837">
    <property type="entry name" value="LITAF"/>
    <property type="match status" value="1"/>
</dbReference>
<dbReference type="HOGENOM" id="CLU_1345477_0_0_1"/>
<evidence type="ECO:0000256" key="6">
    <source>
        <dbReference type="SAM" id="Phobius"/>
    </source>
</evidence>
<organism evidence="8 9">
    <name type="scientific">Paramecium tetraurelia</name>
    <dbReference type="NCBI Taxonomy" id="5888"/>
    <lineage>
        <taxon>Eukaryota</taxon>
        <taxon>Sar</taxon>
        <taxon>Alveolata</taxon>
        <taxon>Ciliophora</taxon>
        <taxon>Intramacronucleata</taxon>
        <taxon>Oligohymenophorea</taxon>
        <taxon>Peniculida</taxon>
        <taxon>Parameciidae</taxon>
        <taxon>Paramecium</taxon>
    </lineage>
</organism>
<dbReference type="Proteomes" id="UP000000600">
    <property type="component" value="Unassembled WGS sequence"/>
</dbReference>
<keyword evidence="4" id="KW-0862">Zinc</keyword>
<dbReference type="InParanoid" id="A0C0J1"/>
<evidence type="ECO:0000256" key="3">
    <source>
        <dbReference type="ARBA" id="ARBA00022723"/>
    </source>
</evidence>
<evidence type="ECO:0000259" key="7">
    <source>
        <dbReference type="PROSITE" id="PS51837"/>
    </source>
</evidence>
<keyword evidence="6" id="KW-0812">Transmembrane</keyword>
<gene>
    <name evidence="8" type="ORF">GSPATT00006161001</name>
</gene>
<comment type="similarity">
    <text evidence="2">Belongs to the CDIP1/LITAF family.</text>
</comment>
<dbReference type="PANTHER" id="PTHR23292:SF6">
    <property type="entry name" value="FI16602P1-RELATED"/>
    <property type="match status" value="1"/>
</dbReference>
<dbReference type="GO" id="GO:0016020">
    <property type="term" value="C:membrane"/>
    <property type="evidence" value="ECO:0007669"/>
    <property type="project" value="UniProtKB-SubCell"/>
</dbReference>
<dbReference type="SMART" id="SM00714">
    <property type="entry name" value="LITAF"/>
    <property type="match status" value="1"/>
</dbReference>
<accession>A0C0J1</accession>
<dbReference type="AlphaFoldDB" id="A0C0J1"/>
<keyword evidence="3" id="KW-0479">Metal-binding</keyword>
<dbReference type="Pfam" id="PF10601">
    <property type="entry name" value="zf-LITAF-like"/>
    <property type="match status" value="1"/>
</dbReference>
<dbReference type="GO" id="GO:0008270">
    <property type="term" value="F:zinc ion binding"/>
    <property type="evidence" value="ECO:0000318"/>
    <property type="project" value="GO_Central"/>
</dbReference>
<dbReference type="EMBL" id="CT868030">
    <property type="protein sequence ID" value="CAK64308.1"/>
    <property type="molecule type" value="Genomic_DNA"/>
</dbReference>
<evidence type="ECO:0000256" key="1">
    <source>
        <dbReference type="ARBA" id="ARBA00004170"/>
    </source>
</evidence>
<dbReference type="RefSeq" id="XP_001431706.1">
    <property type="nucleotide sequence ID" value="XM_001431669.1"/>
</dbReference>
<evidence type="ECO:0000256" key="2">
    <source>
        <dbReference type="ARBA" id="ARBA00005975"/>
    </source>
</evidence>